<gene>
    <name evidence="1" type="ORF">PIIN_10080</name>
</gene>
<dbReference type="AlphaFoldDB" id="G4TXN7"/>
<reference evidence="1 2" key="1">
    <citation type="journal article" date="2011" name="PLoS Pathog.">
        <title>Endophytic Life Strategies Decoded by Genome and Transcriptome Analyses of the Mutualistic Root Symbiont Piriformospora indica.</title>
        <authorList>
            <person name="Zuccaro A."/>
            <person name="Lahrmann U."/>
            <person name="Guldener U."/>
            <person name="Langen G."/>
            <person name="Pfiffi S."/>
            <person name="Biedenkopf D."/>
            <person name="Wong P."/>
            <person name="Samans B."/>
            <person name="Grimm C."/>
            <person name="Basiewicz M."/>
            <person name="Murat C."/>
            <person name="Martin F."/>
            <person name="Kogel K.H."/>
        </authorList>
    </citation>
    <scope>NUCLEOTIDE SEQUENCE [LARGE SCALE GENOMIC DNA]</scope>
    <source>
        <strain evidence="1 2">DSM 11827</strain>
    </source>
</reference>
<name>G4TXN7_SERID</name>
<dbReference type="Proteomes" id="UP000007148">
    <property type="component" value="Unassembled WGS sequence"/>
</dbReference>
<comment type="caution">
    <text evidence="1">The sequence shown here is derived from an EMBL/GenBank/DDBJ whole genome shotgun (WGS) entry which is preliminary data.</text>
</comment>
<evidence type="ECO:0000313" key="1">
    <source>
        <dbReference type="EMBL" id="CCA76080.1"/>
    </source>
</evidence>
<proteinExistence type="predicted"/>
<sequence>MHFPHATHSTTGSMPVSSLIPILLVRAAS</sequence>
<dbReference type="InParanoid" id="G4TXN7"/>
<protein>
    <submittedName>
        <fullName evidence="1">Uncharacterized protein</fullName>
    </submittedName>
</protein>
<evidence type="ECO:0000313" key="2">
    <source>
        <dbReference type="Proteomes" id="UP000007148"/>
    </source>
</evidence>
<keyword evidence="2" id="KW-1185">Reference proteome</keyword>
<organism evidence="1 2">
    <name type="scientific">Serendipita indica (strain DSM 11827)</name>
    <name type="common">Root endophyte fungus</name>
    <name type="synonym">Piriformospora indica</name>
    <dbReference type="NCBI Taxonomy" id="1109443"/>
    <lineage>
        <taxon>Eukaryota</taxon>
        <taxon>Fungi</taxon>
        <taxon>Dikarya</taxon>
        <taxon>Basidiomycota</taxon>
        <taxon>Agaricomycotina</taxon>
        <taxon>Agaricomycetes</taxon>
        <taxon>Sebacinales</taxon>
        <taxon>Serendipitaceae</taxon>
        <taxon>Serendipita</taxon>
    </lineage>
</organism>
<dbReference type="EMBL" id="CAFZ01000601">
    <property type="protein sequence ID" value="CCA76080.1"/>
    <property type="molecule type" value="Genomic_DNA"/>
</dbReference>
<dbReference type="HOGENOM" id="CLU_3410737_0_0_1"/>
<accession>G4TXN7</accession>